<dbReference type="Gene3D" id="1.20.950.20">
    <property type="entry name" value="Transmembrane di-heme cytochromes, Chain C"/>
    <property type="match status" value="1"/>
</dbReference>
<dbReference type="EMBL" id="OCTN01000002">
    <property type="protein sequence ID" value="SOH93923.1"/>
    <property type="molecule type" value="Genomic_DNA"/>
</dbReference>
<dbReference type="InterPro" id="IPR011577">
    <property type="entry name" value="Cyt_b561_bac/Ni-Hgenase"/>
</dbReference>
<keyword evidence="11 13" id="KW-0472">Membrane</keyword>
<keyword evidence="3" id="KW-0813">Transport</keyword>
<dbReference type="GO" id="GO:0022904">
    <property type="term" value="P:respiratory electron transport chain"/>
    <property type="evidence" value="ECO:0007669"/>
    <property type="project" value="InterPro"/>
</dbReference>
<feature type="transmembrane region" description="Helical" evidence="13">
    <location>
        <begin position="17"/>
        <end position="38"/>
    </location>
</feature>
<keyword evidence="9 13" id="KW-1133">Transmembrane helix</keyword>
<sequence length="179" mass="19888">MSTLTDTPQRYGRISRILHWGMAALFAAQFLSAILHWALPRGNELRELLWSYHTNLGATLFLLVMLRGIWGLMNIPRRPHHTGLAGRLIVTGHVALYALMVAVPAVRLLAAATDTRGFSYFGVQIFSGRETALAWAQAPAEWHGEMGWILALLVVGHIALATLWHGMIKRDGTLKRMVG</sequence>
<proteinExistence type="inferred from homology"/>
<dbReference type="PANTHER" id="PTHR30529">
    <property type="entry name" value="CYTOCHROME B561"/>
    <property type="match status" value="1"/>
</dbReference>
<evidence type="ECO:0000256" key="9">
    <source>
        <dbReference type="ARBA" id="ARBA00022989"/>
    </source>
</evidence>
<dbReference type="InterPro" id="IPR016174">
    <property type="entry name" value="Di-haem_cyt_TM"/>
</dbReference>
<evidence type="ECO:0000256" key="12">
    <source>
        <dbReference type="ARBA" id="ARBA00037975"/>
    </source>
</evidence>
<evidence type="ECO:0000313" key="16">
    <source>
        <dbReference type="Proteomes" id="UP000220034"/>
    </source>
</evidence>
<keyword evidence="5" id="KW-0349">Heme</keyword>
<keyword evidence="8" id="KW-0249">Electron transport</keyword>
<accession>A0A2C9CRU2</accession>
<comment type="subcellular location">
    <subcellularLocation>
        <location evidence="2">Cell membrane</location>
        <topology evidence="2">Multi-pass membrane protein</topology>
    </subcellularLocation>
</comment>
<keyword evidence="7" id="KW-0479">Metal-binding</keyword>
<reference evidence="16" key="1">
    <citation type="submission" date="2017-09" db="EMBL/GenBank/DDBJ databases">
        <authorList>
            <person name="Varghese N."/>
            <person name="Submissions S."/>
        </authorList>
    </citation>
    <scope>NUCLEOTIDE SEQUENCE [LARGE SCALE GENOMIC DNA]</scope>
    <source>
        <strain evidence="16">C7</strain>
    </source>
</reference>
<keyword evidence="10" id="KW-0408">Iron</keyword>
<dbReference type="PANTHER" id="PTHR30529:SF1">
    <property type="entry name" value="CYTOCHROME B561 HOMOLOG 2"/>
    <property type="match status" value="1"/>
</dbReference>
<dbReference type="GO" id="GO:0020037">
    <property type="term" value="F:heme binding"/>
    <property type="evidence" value="ECO:0007669"/>
    <property type="project" value="TreeGrafter"/>
</dbReference>
<feature type="domain" description="Cytochrome b561 bacterial/Ni-hydrogenase" evidence="14">
    <location>
        <begin position="10"/>
        <end position="179"/>
    </location>
</feature>
<evidence type="ECO:0000256" key="10">
    <source>
        <dbReference type="ARBA" id="ARBA00023004"/>
    </source>
</evidence>
<feature type="transmembrane region" description="Helical" evidence="13">
    <location>
        <begin position="50"/>
        <end position="72"/>
    </location>
</feature>
<keyword evidence="4" id="KW-1003">Cell membrane</keyword>
<evidence type="ECO:0000256" key="3">
    <source>
        <dbReference type="ARBA" id="ARBA00022448"/>
    </source>
</evidence>
<organism evidence="15 16">
    <name type="scientific">Pontivivens marinum</name>
    <dbReference type="NCBI Taxonomy" id="1690039"/>
    <lineage>
        <taxon>Bacteria</taxon>
        <taxon>Pseudomonadati</taxon>
        <taxon>Pseudomonadota</taxon>
        <taxon>Alphaproteobacteria</taxon>
        <taxon>Rhodobacterales</taxon>
        <taxon>Paracoccaceae</taxon>
        <taxon>Pontivivens</taxon>
    </lineage>
</organism>
<dbReference type="AlphaFoldDB" id="A0A2C9CRU2"/>
<dbReference type="GO" id="GO:0009055">
    <property type="term" value="F:electron transfer activity"/>
    <property type="evidence" value="ECO:0007669"/>
    <property type="project" value="InterPro"/>
</dbReference>
<evidence type="ECO:0000256" key="1">
    <source>
        <dbReference type="ARBA" id="ARBA00001970"/>
    </source>
</evidence>
<evidence type="ECO:0000256" key="13">
    <source>
        <dbReference type="SAM" id="Phobius"/>
    </source>
</evidence>
<dbReference type="GO" id="GO:0046872">
    <property type="term" value="F:metal ion binding"/>
    <property type="evidence" value="ECO:0007669"/>
    <property type="project" value="UniProtKB-KW"/>
</dbReference>
<protein>
    <submittedName>
        <fullName evidence="15">Cytochrome b561</fullName>
    </submittedName>
</protein>
<evidence type="ECO:0000256" key="11">
    <source>
        <dbReference type="ARBA" id="ARBA00023136"/>
    </source>
</evidence>
<evidence type="ECO:0000259" key="14">
    <source>
        <dbReference type="Pfam" id="PF01292"/>
    </source>
</evidence>
<dbReference type="RefSeq" id="WP_097929465.1">
    <property type="nucleotide sequence ID" value="NZ_OCTN01000002.1"/>
</dbReference>
<name>A0A2C9CRU2_9RHOB</name>
<gene>
    <name evidence="15" type="ORF">SAMN06273572_102602</name>
</gene>
<dbReference type="SUPFAM" id="SSF81342">
    <property type="entry name" value="Transmembrane di-heme cytochromes"/>
    <property type="match status" value="1"/>
</dbReference>
<dbReference type="GO" id="GO:0005886">
    <property type="term" value="C:plasma membrane"/>
    <property type="evidence" value="ECO:0007669"/>
    <property type="project" value="UniProtKB-SubCell"/>
</dbReference>
<evidence type="ECO:0000256" key="4">
    <source>
        <dbReference type="ARBA" id="ARBA00022475"/>
    </source>
</evidence>
<evidence type="ECO:0000256" key="5">
    <source>
        <dbReference type="ARBA" id="ARBA00022617"/>
    </source>
</evidence>
<dbReference type="Pfam" id="PF01292">
    <property type="entry name" value="Ni_hydr_CYTB"/>
    <property type="match status" value="1"/>
</dbReference>
<dbReference type="InterPro" id="IPR052168">
    <property type="entry name" value="Cytochrome_b561_oxidase"/>
</dbReference>
<evidence type="ECO:0000313" key="15">
    <source>
        <dbReference type="EMBL" id="SOH93923.1"/>
    </source>
</evidence>
<dbReference type="Proteomes" id="UP000220034">
    <property type="component" value="Unassembled WGS sequence"/>
</dbReference>
<keyword evidence="16" id="KW-1185">Reference proteome</keyword>
<evidence type="ECO:0000256" key="7">
    <source>
        <dbReference type="ARBA" id="ARBA00022723"/>
    </source>
</evidence>
<feature type="transmembrane region" description="Helical" evidence="13">
    <location>
        <begin position="84"/>
        <end position="106"/>
    </location>
</feature>
<evidence type="ECO:0000256" key="6">
    <source>
        <dbReference type="ARBA" id="ARBA00022692"/>
    </source>
</evidence>
<feature type="transmembrane region" description="Helical" evidence="13">
    <location>
        <begin position="148"/>
        <end position="167"/>
    </location>
</feature>
<evidence type="ECO:0000256" key="2">
    <source>
        <dbReference type="ARBA" id="ARBA00004651"/>
    </source>
</evidence>
<comment type="cofactor">
    <cofactor evidence="1">
        <name>heme b</name>
        <dbReference type="ChEBI" id="CHEBI:60344"/>
    </cofactor>
</comment>
<comment type="similarity">
    <text evidence="12">Belongs to the cytochrome b561 family.</text>
</comment>
<evidence type="ECO:0000256" key="8">
    <source>
        <dbReference type="ARBA" id="ARBA00022982"/>
    </source>
</evidence>
<dbReference type="OrthoDB" id="7280471at2"/>
<keyword evidence="6 13" id="KW-0812">Transmembrane</keyword>